<evidence type="ECO:0000256" key="1">
    <source>
        <dbReference type="SAM" id="MobiDB-lite"/>
    </source>
</evidence>
<accession>A0A8H7CIH4</accession>
<organism evidence="2 3">
    <name type="scientific">Mycena sanguinolenta</name>
    <dbReference type="NCBI Taxonomy" id="230812"/>
    <lineage>
        <taxon>Eukaryota</taxon>
        <taxon>Fungi</taxon>
        <taxon>Dikarya</taxon>
        <taxon>Basidiomycota</taxon>
        <taxon>Agaricomycotina</taxon>
        <taxon>Agaricomycetes</taxon>
        <taxon>Agaricomycetidae</taxon>
        <taxon>Agaricales</taxon>
        <taxon>Marasmiineae</taxon>
        <taxon>Mycenaceae</taxon>
        <taxon>Mycena</taxon>
    </lineage>
</organism>
<name>A0A8H7CIH4_9AGAR</name>
<dbReference type="EMBL" id="JACAZH010000036">
    <property type="protein sequence ID" value="KAF7336613.1"/>
    <property type="molecule type" value="Genomic_DNA"/>
</dbReference>
<keyword evidence="3" id="KW-1185">Reference proteome</keyword>
<evidence type="ECO:0000313" key="2">
    <source>
        <dbReference type="EMBL" id="KAF7336613.1"/>
    </source>
</evidence>
<reference evidence="2" key="1">
    <citation type="submission" date="2020-05" db="EMBL/GenBank/DDBJ databases">
        <title>Mycena genomes resolve the evolution of fungal bioluminescence.</title>
        <authorList>
            <person name="Tsai I.J."/>
        </authorList>
    </citation>
    <scope>NUCLEOTIDE SEQUENCE</scope>
    <source>
        <strain evidence="2">160909Yilan</strain>
    </source>
</reference>
<proteinExistence type="predicted"/>
<evidence type="ECO:0008006" key="4">
    <source>
        <dbReference type="Google" id="ProtNLM"/>
    </source>
</evidence>
<dbReference type="AlphaFoldDB" id="A0A8H7CIH4"/>
<feature type="region of interest" description="Disordered" evidence="1">
    <location>
        <begin position="1"/>
        <end position="84"/>
    </location>
</feature>
<protein>
    <recommendedName>
        <fullName evidence="4">Zn(2)-C6 fungal-type domain-containing protein</fullName>
    </recommendedName>
</protein>
<feature type="compositionally biased region" description="Basic and acidic residues" evidence="1">
    <location>
        <begin position="72"/>
        <end position="84"/>
    </location>
</feature>
<evidence type="ECO:0000313" key="3">
    <source>
        <dbReference type="Proteomes" id="UP000623467"/>
    </source>
</evidence>
<sequence>MPKDQTTPAPPPLASRTRSRADDDKNGRTRRSARIAAVGQGRQPAGKGAPPLKTQTHRSSGSKKRAAADGGEPAHQRREDVKDAGRKCALCAAQRIKCVLPRGGQLACQKCRHRKVGCSLSALGPRPKRARRALDPHQPALHKIIYLLERIERNTRNAPLTASRAREEEEGSEVNSTT</sequence>
<comment type="caution">
    <text evidence="2">The sequence shown here is derived from an EMBL/GenBank/DDBJ whole genome shotgun (WGS) entry which is preliminary data.</text>
</comment>
<dbReference type="Proteomes" id="UP000623467">
    <property type="component" value="Unassembled WGS sequence"/>
</dbReference>
<gene>
    <name evidence="2" type="ORF">MSAN_02293500</name>
</gene>
<feature type="region of interest" description="Disordered" evidence="1">
    <location>
        <begin position="156"/>
        <end position="178"/>
    </location>
</feature>